<name>A0A9P4NND0_9PEZI</name>
<gene>
    <name evidence="2" type="ORF">EJ08DRAFT_719396</name>
</gene>
<protein>
    <submittedName>
        <fullName evidence="2">Phosphotransferase enzyme family protein</fullName>
    </submittedName>
</protein>
<evidence type="ECO:0000313" key="3">
    <source>
        <dbReference type="Proteomes" id="UP000800235"/>
    </source>
</evidence>
<dbReference type="SUPFAM" id="SSF56112">
    <property type="entry name" value="Protein kinase-like (PK-like)"/>
    <property type="match status" value="1"/>
</dbReference>
<accession>A0A9P4NND0</accession>
<dbReference type="InterPro" id="IPR051678">
    <property type="entry name" value="AGP_Transferase"/>
</dbReference>
<dbReference type="Proteomes" id="UP000800235">
    <property type="component" value="Unassembled WGS sequence"/>
</dbReference>
<feature type="domain" description="Aminoglycoside phosphotransferase" evidence="1">
    <location>
        <begin position="65"/>
        <end position="270"/>
    </location>
</feature>
<dbReference type="EMBL" id="MU007054">
    <property type="protein sequence ID" value="KAF2428670.1"/>
    <property type="molecule type" value="Genomic_DNA"/>
</dbReference>
<dbReference type="PANTHER" id="PTHR21310:SF37">
    <property type="entry name" value="AMINOGLYCOSIDE PHOSPHOTRANSFERASE DOMAIN-CONTAINING PROTEIN"/>
    <property type="match status" value="1"/>
</dbReference>
<evidence type="ECO:0000313" key="2">
    <source>
        <dbReference type="EMBL" id="KAF2428670.1"/>
    </source>
</evidence>
<keyword evidence="3" id="KW-1185">Reference proteome</keyword>
<dbReference type="PANTHER" id="PTHR21310">
    <property type="entry name" value="AMINOGLYCOSIDE PHOSPHOTRANSFERASE-RELATED-RELATED"/>
    <property type="match status" value="1"/>
</dbReference>
<dbReference type="InterPro" id="IPR002575">
    <property type="entry name" value="Aminoglycoside_PTrfase"/>
</dbReference>
<sequence length="404" mass="46523">MSVYDEIAEKGGDDEWCKWKENVLNSKDEIAHFVARYRPGSQDPEVIDWMEGSFNLCLRVMFSDGDPDAIIRFPGLGHSAFRDEKTLNEVEIINFIQENTIIPVPRLLGWGLTKDSPHQFGPFIISEFVHGVSLSSILSDRTDAQKLWLNPHIDKQVLDTIYEQIAEFMLQLYEFSFSSIGAISKDAPLGSWSVKKRPLTYSMNELATTTFFPELYISHHLFAQLVPKYSINDRGPFKIFCDDFRCQNMLVDPKTLRITAVLDLEFTTAMPEQYASESPWWLLLVGPEAYLFRGRTMAEFKAAYEPRLEQFLLAMQRVERAKGLAINERSLSSLVLESWQTKRFWFNFAARKPIDVDVLFDNCLNEDGADLDSLDEDVRAGLSPFVEMKMEQLRAYDEDCKQLL</sequence>
<reference evidence="2" key="1">
    <citation type="journal article" date="2020" name="Stud. Mycol.">
        <title>101 Dothideomycetes genomes: a test case for predicting lifestyles and emergence of pathogens.</title>
        <authorList>
            <person name="Haridas S."/>
            <person name="Albert R."/>
            <person name="Binder M."/>
            <person name="Bloem J."/>
            <person name="Labutti K."/>
            <person name="Salamov A."/>
            <person name="Andreopoulos B."/>
            <person name="Baker S."/>
            <person name="Barry K."/>
            <person name="Bills G."/>
            <person name="Bluhm B."/>
            <person name="Cannon C."/>
            <person name="Castanera R."/>
            <person name="Culley D."/>
            <person name="Daum C."/>
            <person name="Ezra D."/>
            <person name="Gonzalez J."/>
            <person name="Henrissat B."/>
            <person name="Kuo A."/>
            <person name="Liang C."/>
            <person name="Lipzen A."/>
            <person name="Lutzoni F."/>
            <person name="Magnuson J."/>
            <person name="Mondo S."/>
            <person name="Nolan M."/>
            <person name="Ohm R."/>
            <person name="Pangilinan J."/>
            <person name="Park H.-J."/>
            <person name="Ramirez L."/>
            <person name="Alfaro M."/>
            <person name="Sun H."/>
            <person name="Tritt A."/>
            <person name="Yoshinaga Y."/>
            <person name="Zwiers L.-H."/>
            <person name="Turgeon B."/>
            <person name="Goodwin S."/>
            <person name="Spatafora J."/>
            <person name="Crous P."/>
            <person name="Grigoriev I."/>
        </authorList>
    </citation>
    <scope>NUCLEOTIDE SEQUENCE</scope>
    <source>
        <strain evidence="2">CBS 130266</strain>
    </source>
</reference>
<comment type="caution">
    <text evidence="2">The sequence shown here is derived from an EMBL/GenBank/DDBJ whole genome shotgun (WGS) entry which is preliminary data.</text>
</comment>
<proteinExistence type="predicted"/>
<evidence type="ECO:0000259" key="1">
    <source>
        <dbReference type="Pfam" id="PF01636"/>
    </source>
</evidence>
<dbReference type="InterPro" id="IPR011009">
    <property type="entry name" value="Kinase-like_dom_sf"/>
</dbReference>
<organism evidence="2 3">
    <name type="scientific">Tothia fuscella</name>
    <dbReference type="NCBI Taxonomy" id="1048955"/>
    <lineage>
        <taxon>Eukaryota</taxon>
        <taxon>Fungi</taxon>
        <taxon>Dikarya</taxon>
        <taxon>Ascomycota</taxon>
        <taxon>Pezizomycotina</taxon>
        <taxon>Dothideomycetes</taxon>
        <taxon>Pleosporomycetidae</taxon>
        <taxon>Venturiales</taxon>
        <taxon>Cylindrosympodiaceae</taxon>
        <taxon>Tothia</taxon>
    </lineage>
</organism>
<dbReference type="Gene3D" id="3.90.1200.10">
    <property type="match status" value="1"/>
</dbReference>
<dbReference type="Pfam" id="PF01636">
    <property type="entry name" value="APH"/>
    <property type="match status" value="1"/>
</dbReference>
<dbReference type="OrthoDB" id="5412996at2759"/>
<dbReference type="AlphaFoldDB" id="A0A9P4NND0"/>